<evidence type="ECO:0000256" key="3">
    <source>
        <dbReference type="ARBA" id="ARBA00023180"/>
    </source>
</evidence>
<evidence type="ECO:0000256" key="2">
    <source>
        <dbReference type="ARBA" id="ARBA00023157"/>
    </source>
</evidence>
<evidence type="ECO:0000256" key="4">
    <source>
        <dbReference type="SAM" id="SignalP"/>
    </source>
</evidence>
<feature type="domain" description="Bulb-type lectin" evidence="5">
    <location>
        <begin position="35"/>
        <end position="154"/>
    </location>
</feature>
<accession>A0A6J5U8Q3</accession>
<organism evidence="6 7">
    <name type="scientific">Prunus armeniaca</name>
    <name type="common">Apricot</name>
    <name type="synonym">Armeniaca vulgaris</name>
    <dbReference type="NCBI Taxonomy" id="36596"/>
    <lineage>
        <taxon>Eukaryota</taxon>
        <taxon>Viridiplantae</taxon>
        <taxon>Streptophyta</taxon>
        <taxon>Embryophyta</taxon>
        <taxon>Tracheophyta</taxon>
        <taxon>Spermatophyta</taxon>
        <taxon>Magnoliopsida</taxon>
        <taxon>eudicotyledons</taxon>
        <taxon>Gunneridae</taxon>
        <taxon>Pentapetalae</taxon>
        <taxon>rosids</taxon>
        <taxon>fabids</taxon>
        <taxon>Rosales</taxon>
        <taxon>Rosaceae</taxon>
        <taxon>Amygdaloideae</taxon>
        <taxon>Amygdaleae</taxon>
        <taxon>Prunus</taxon>
    </lineage>
</organism>
<dbReference type="InterPro" id="IPR036426">
    <property type="entry name" value="Bulb-type_lectin_dom_sf"/>
</dbReference>
<keyword evidence="2" id="KW-1015">Disulfide bond</keyword>
<reference evidence="6 7" key="1">
    <citation type="submission" date="2020-05" db="EMBL/GenBank/DDBJ databases">
        <authorList>
            <person name="Campoy J."/>
            <person name="Schneeberger K."/>
            <person name="Spophaly S."/>
        </authorList>
    </citation>
    <scope>NUCLEOTIDE SEQUENCE [LARGE SCALE GENOMIC DNA]</scope>
    <source>
        <strain evidence="6">PruArmRojPasFocal</strain>
    </source>
</reference>
<evidence type="ECO:0000313" key="6">
    <source>
        <dbReference type="EMBL" id="CAB4272806.1"/>
    </source>
</evidence>
<dbReference type="Proteomes" id="UP000507222">
    <property type="component" value="Unassembled WGS sequence"/>
</dbReference>
<evidence type="ECO:0000313" key="7">
    <source>
        <dbReference type="Proteomes" id="UP000507222"/>
    </source>
</evidence>
<dbReference type="InterPro" id="IPR001480">
    <property type="entry name" value="Bulb-type_lectin_dom"/>
</dbReference>
<name>A0A6J5U8Q3_PRUAR</name>
<keyword evidence="3" id="KW-0325">Glycoprotein</keyword>
<dbReference type="PROSITE" id="PS50927">
    <property type="entry name" value="BULB_LECTIN"/>
    <property type="match status" value="1"/>
</dbReference>
<feature type="signal peptide" evidence="4">
    <location>
        <begin position="1"/>
        <end position="24"/>
    </location>
</feature>
<evidence type="ECO:0000256" key="1">
    <source>
        <dbReference type="ARBA" id="ARBA00022729"/>
    </source>
</evidence>
<protein>
    <recommendedName>
        <fullName evidence="5">Bulb-type lectin domain-containing protein</fullName>
    </recommendedName>
</protein>
<dbReference type="SUPFAM" id="SSF51110">
    <property type="entry name" value="alpha-D-mannose-specific plant lectins"/>
    <property type="match status" value="1"/>
</dbReference>
<sequence length="166" mass="18725">MALFQLRTLCLCLLLLVFKTCIAGQQHKDRIYPGFQASQMDWSDNGGLFLLSNNTAFALGFYQALDVKLYLLVVIHLGTSKVVWTANRGSLISNSDKFAFEKNGNAYLRSSNDLVWSTNTTGEVVQPCSCRIQETWYCLVTKEAFFGRVLAILLTLFYLARSSQKE</sequence>
<dbReference type="AlphaFoldDB" id="A0A6J5U8Q3"/>
<dbReference type="Gene3D" id="2.90.10.10">
    <property type="entry name" value="Bulb-type lectin domain"/>
    <property type="match status" value="1"/>
</dbReference>
<gene>
    <name evidence="6" type="ORF">CURHAP_LOCUS19612</name>
</gene>
<proteinExistence type="predicted"/>
<keyword evidence="1 4" id="KW-0732">Signal</keyword>
<dbReference type="SMART" id="SM00108">
    <property type="entry name" value="B_lectin"/>
    <property type="match status" value="1"/>
</dbReference>
<evidence type="ECO:0000259" key="5">
    <source>
        <dbReference type="PROSITE" id="PS50927"/>
    </source>
</evidence>
<feature type="chain" id="PRO_5026788316" description="Bulb-type lectin domain-containing protein" evidence="4">
    <location>
        <begin position="25"/>
        <end position="166"/>
    </location>
</feature>
<dbReference type="EMBL" id="CAEKDK010000003">
    <property type="protein sequence ID" value="CAB4272806.1"/>
    <property type="molecule type" value="Genomic_DNA"/>
</dbReference>